<dbReference type="GeneID" id="63210190"/>
<gene>
    <name evidence="2" type="primary">87</name>
    <name evidence="2" type="ORF">SEA_KUMAO_87</name>
</gene>
<reference evidence="3" key="1">
    <citation type="submission" date="2017-09" db="EMBL/GenBank/DDBJ databases">
        <authorList>
            <person name="Ehlers B."/>
            <person name="Leendertz F.H."/>
        </authorList>
    </citation>
    <scope>NUCLEOTIDE SEQUENCE [LARGE SCALE GENOMIC DNA]</scope>
</reference>
<accession>A0A2D1GPS6</accession>
<dbReference type="EMBL" id="MG009575">
    <property type="protein sequence ID" value="ATN94049.1"/>
    <property type="molecule type" value="Genomic_DNA"/>
</dbReference>
<dbReference type="GO" id="GO:0004519">
    <property type="term" value="F:endonuclease activity"/>
    <property type="evidence" value="ECO:0007669"/>
    <property type="project" value="UniProtKB-KW"/>
</dbReference>
<dbReference type="Gene3D" id="1.10.30.50">
    <property type="match status" value="1"/>
</dbReference>
<keyword evidence="2" id="KW-0255">Endonuclease</keyword>
<keyword evidence="3" id="KW-1185">Reference proteome</keyword>
<dbReference type="RefSeq" id="YP_010013576.1">
    <property type="nucleotide sequence ID" value="NC_053512.1"/>
</dbReference>
<proteinExistence type="predicted"/>
<name>A0A2D1GPS6_9CAUD</name>
<dbReference type="CDD" id="cd00085">
    <property type="entry name" value="HNHc"/>
    <property type="match status" value="1"/>
</dbReference>
<keyword evidence="2" id="KW-0540">Nuclease</keyword>
<feature type="region of interest" description="Disordered" evidence="1">
    <location>
        <begin position="1"/>
        <end position="20"/>
    </location>
</feature>
<organism evidence="2 3">
    <name type="scientific">Mycobacterium phage Kumao</name>
    <dbReference type="NCBI Taxonomy" id="2041344"/>
    <lineage>
        <taxon>Viruses</taxon>
        <taxon>Duplodnaviria</taxon>
        <taxon>Heunggongvirae</taxon>
        <taxon>Uroviricota</taxon>
        <taxon>Caudoviricetes</taxon>
        <taxon>Vilmaviridae</taxon>
        <taxon>Kumaovirus</taxon>
        <taxon>Kumaovirus kumao</taxon>
    </lineage>
</organism>
<keyword evidence="2" id="KW-0378">Hydrolase</keyword>
<evidence type="ECO:0000313" key="2">
    <source>
        <dbReference type="EMBL" id="ATN94049.1"/>
    </source>
</evidence>
<dbReference type="InterPro" id="IPR003615">
    <property type="entry name" value="HNH_nuc"/>
</dbReference>
<dbReference type="KEGG" id="vg:63210190"/>
<dbReference type="Proteomes" id="UP000229090">
    <property type="component" value="Segment"/>
</dbReference>
<sequence length="94" mass="10911">MRNRGHRNTNERGGSKQRRARKQWLLDTFGDGTQAPCSDCGELVDFHTIFVDRIIPAHLGGTYRRDNIRPHCRTCSCRQGQRMRLELKKELCLA</sequence>
<evidence type="ECO:0000256" key="1">
    <source>
        <dbReference type="SAM" id="MobiDB-lite"/>
    </source>
</evidence>
<protein>
    <submittedName>
        <fullName evidence="2">HNH endonuclease</fullName>
    </submittedName>
</protein>
<evidence type="ECO:0000313" key="3">
    <source>
        <dbReference type="Proteomes" id="UP000229090"/>
    </source>
</evidence>